<protein>
    <submittedName>
        <fullName evidence="1">Uncharacterized protein</fullName>
    </submittedName>
</protein>
<organism evidence="1 2">
    <name type="scientific">Hibiscus sabdariffa</name>
    <name type="common">roselle</name>
    <dbReference type="NCBI Taxonomy" id="183260"/>
    <lineage>
        <taxon>Eukaryota</taxon>
        <taxon>Viridiplantae</taxon>
        <taxon>Streptophyta</taxon>
        <taxon>Embryophyta</taxon>
        <taxon>Tracheophyta</taxon>
        <taxon>Spermatophyta</taxon>
        <taxon>Magnoliopsida</taxon>
        <taxon>eudicotyledons</taxon>
        <taxon>Gunneridae</taxon>
        <taxon>Pentapetalae</taxon>
        <taxon>rosids</taxon>
        <taxon>malvids</taxon>
        <taxon>Malvales</taxon>
        <taxon>Malvaceae</taxon>
        <taxon>Malvoideae</taxon>
        <taxon>Hibiscus</taxon>
    </lineage>
</organism>
<comment type="caution">
    <text evidence="1">The sequence shown here is derived from an EMBL/GenBank/DDBJ whole genome shotgun (WGS) entry which is preliminary data.</text>
</comment>
<keyword evidence="2" id="KW-1185">Reference proteome</keyword>
<gene>
    <name evidence="1" type="ORF">V6N11_057475</name>
</gene>
<reference evidence="1 2" key="1">
    <citation type="journal article" date="2024" name="G3 (Bethesda)">
        <title>Genome assembly of Hibiscus sabdariffa L. provides insights into metabolisms of medicinal natural products.</title>
        <authorList>
            <person name="Kim T."/>
        </authorList>
    </citation>
    <scope>NUCLEOTIDE SEQUENCE [LARGE SCALE GENOMIC DNA]</scope>
    <source>
        <strain evidence="1">TK-2024</strain>
        <tissue evidence="1">Old leaves</tissue>
    </source>
</reference>
<accession>A0ABR2NGT3</accession>
<dbReference type="EMBL" id="JBBPBN010000146">
    <property type="protein sequence ID" value="KAK8975381.1"/>
    <property type="molecule type" value="Genomic_DNA"/>
</dbReference>
<evidence type="ECO:0000313" key="2">
    <source>
        <dbReference type="Proteomes" id="UP001396334"/>
    </source>
</evidence>
<dbReference type="Proteomes" id="UP001396334">
    <property type="component" value="Unassembled WGS sequence"/>
</dbReference>
<name>A0ABR2NGT3_9ROSI</name>
<proteinExistence type="predicted"/>
<sequence length="277" mass="29528">MNCHGGGSGGEIEDMRIVNSGGFEEINELKGRKKPVVARESAVTDMEAEIDEDMAIQQQTVHGSLTGSGNDEETRVSSAQLGGKSYAAVVASTDGMNRRPSKSVGISIPTSGSRFGVLLDNVENNNLSGGVVLRDMELERLYVLASGSERPKAVEYHVTPKNVTYLISNPDKKAKVPNKASSTAKVIPTIDGKDAIVVPHNVGIATVASCQFKGLKGNVRKGLGVRKPSVSRLPLVDRSLNVDVGFHEVRSKSRQVTAHSSHVVHVSDGEDSLFDAR</sequence>
<evidence type="ECO:0000313" key="1">
    <source>
        <dbReference type="EMBL" id="KAK8975381.1"/>
    </source>
</evidence>